<accession>A0AAW1GZE8</accession>
<reference evidence="12" key="1">
    <citation type="submission" date="2024-03" db="EMBL/GenBank/DDBJ databases">
        <title>WGS assembly of Saponaria officinalis var. Norfolk2.</title>
        <authorList>
            <person name="Jenkins J."/>
            <person name="Shu S."/>
            <person name="Grimwood J."/>
            <person name="Barry K."/>
            <person name="Goodstein D."/>
            <person name="Schmutz J."/>
            <person name="Leebens-Mack J."/>
            <person name="Osbourn A."/>
        </authorList>
    </citation>
    <scope>NUCLEOTIDE SEQUENCE [LARGE SCALE GENOMIC DNA]</scope>
    <source>
        <strain evidence="12">JIC</strain>
    </source>
</reference>
<dbReference type="Gene3D" id="3.20.20.80">
    <property type="entry name" value="Glycosidases"/>
    <property type="match status" value="1"/>
</dbReference>
<dbReference type="FunFam" id="3.20.20.80:FF:000023">
    <property type="entry name" value="heparanase-like protein 3"/>
    <property type="match status" value="1"/>
</dbReference>
<sequence length="543" mass="60287">MESRLVFCFLLAFCIPSILAQEVADATLGIDGSLAIAQTDENYVCATVDWWPHTKCNYHDCPWAYSSILNLNLSHPLLEKAVQAFGHLRLRLGGSLEDRVVYDVPSVKLPCHPFLNQSHGLFGFSRGCLPLSRWDGLNHFFRKTGTIITFGINALYGRRKSKTTLWTGPWDSSNAHDFINYTVSKGYQIDSWEFGNELSGSGVGARVEASQYAKDLIKLKQIINELYKPPHVKPLLLAPGGFFDKDWFAQLLKETGRGVVNSVTYHIYNLGAGNDPKLVSKILDPAYLSRVSDTFKGVNKTIETSGPWAHAWIGESGGAYNSGGRLVSDTFVDSFWYLDQLALAATYNTKVYCRQTLIGGNYGLLNTTTFAPNPDYYGALLWNRLMGTKVLHVDIVATPKLRAYAHCTKGKAGITVLLINFSNHTSFVVRVQNTMDKDLQIYNNVAQKQSSFVHRLKKTVSSRVGSKASDGQLHREEYHLTAKNGSIRSQTVVLNGKPLGIMENGDIPRLEPNLVSVNSHVYISPLSIAFIVFPNFHAPACNI</sequence>
<dbReference type="PANTHER" id="PTHR14363">
    <property type="entry name" value="HEPARANASE-RELATED"/>
    <property type="match status" value="1"/>
</dbReference>
<evidence type="ECO:0000256" key="1">
    <source>
        <dbReference type="ARBA" id="ARBA00004613"/>
    </source>
</evidence>
<keyword evidence="7" id="KW-0325">Glycoprotein</keyword>
<evidence type="ECO:0000256" key="8">
    <source>
        <dbReference type="ARBA" id="ARBA00023228"/>
    </source>
</evidence>
<organism evidence="12 13">
    <name type="scientific">Saponaria officinalis</name>
    <name type="common">Common soapwort</name>
    <name type="synonym">Lychnis saponaria</name>
    <dbReference type="NCBI Taxonomy" id="3572"/>
    <lineage>
        <taxon>Eukaryota</taxon>
        <taxon>Viridiplantae</taxon>
        <taxon>Streptophyta</taxon>
        <taxon>Embryophyta</taxon>
        <taxon>Tracheophyta</taxon>
        <taxon>Spermatophyta</taxon>
        <taxon>Magnoliopsida</taxon>
        <taxon>eudicotyledons</taxon>
        <taxon>Gunneridae</taxon>
        <taxon>Pentapetalae</taxon>
        <taxon>Caryophyllales</taxon>
        <taxon>Caryophyllaceae</taxon>
        <taxon>Caryophylleae</taxon>
        <taxon>Saponaria</taxon>
    </lineage>
</organism>
<evidence type="ECO:0000256" key="10">
    <source>
        <dbReference type="ARBA" id="ARBA00055929"/>
    </source>
</evidence>
<dbReference type="Proteomes" id="UP001443914">
    <property type="component" value="Unassembled WGS sequence"/>
</dbReference>
<dbReference type="EMBL" id="JBDFQZ010000013">
    <property type="protein sequence ID" value="KAK9669202.1"/>
    <property type="molecule type" value="Genomic_DNA"/>
</dbReference>
<evidence type="ECO:0000256" key="11">
    <source>
        <dbReference type="SAM" id="SignalP"/>
    </source>
</evidence>
<evidence type="ECO:0000256" key="4">
    <source>
        <dbReference type="ARBA" id="ARBA00022729"/>
    </source>
</evidence>
<comment type="similarity">
    <text evidence="2">Belongs to the glycosyl hydrolase 79 family.</text>
</comment>
<comment type="subcellular location">
    <subcellularLocation>
        <location evidence="9">Lysosome membrane</location>
        <topology evidence="9">Peripheral membrane protein</topology>
    </subcellularLocation>
    <subcellularLocation>
        <location evidence="1">Secreted</location>
    </subcellularLocation>
</comment>
<evidence type="ECO:0000256" key="5">
    <source>
        <dbReference type="ARBA" id="ARBA00022801"/>
    </source>
</evidence>
<dbReference type="Pfam" id="PF03662">
    <property type="entry name" value="Glyco_hydro_79n"/>
    <property type="match status" value="1"/>
</dbReference>
<keyword evidence="4 11" id="KW-0732">Signal</keyword>
<keyword evidence="5" id="KW-0378">Hydrolase</keyword>
<dbReference type="InterPro" id="IPR005199">
    <property type="entry name" value="Glyco_hydro_79"/>
</dbReference>
<keyword evidence="8" id="KW-0458">Lysosome</keyword>
<evidence type="ECO:0000313" key="12">
    <source>
        <dbReference type="EMBL" id="KAK9669202.1"/>
    </source>
</evidence>
<dbReference type="AlphaFoldDB" id="A0AAW1GZE8"/>
<dbReference type="SUPFAM" id="SSF51445">
    <property type="entry name" value="(Trans)glycosidases"/>
    <property type="match status" value="1"/>
</dbReference>
<dbReference type="GO" id="GO:0005576">
    <property type="term" value="C:extracellular region"/>
    <property type="evidence" value="ECO:0007669"/>
    <property type="project" value="UniProtKB-SubCell"/>
</dbReference>
<protein>
    <recommendedName>
        <fullName evidence="14">Heparanase-like protein 1</fullName>
    </recommendedName>
</protein>
<feature type="signal peptide" evidence="11">
    <location>
        <begin position="1"/>
        <end position="20"/>
    </location>
</feature>
<evidence type="ECO:0000256" key="2">
    <source>
        <dbReference type="ARBA" id="ARBA00009800"/>
    </source>
</evidence>
<feature type="chain" id="PRO_5043676795" description="Heparanase-like protein 1" evidence="11">
    <location>
        <begin position="21"/>
        <end position="543"/>
    </location>
</feature>
<keyword evidence="3" id="KW-0964">Secreted</keyword>
<dbReference type="GO" id="GO:0005765">
    <property type="term" value="C:lysosomal membrane"/>
    <property type="evidence" value="ECO:0007669"/>
    <property type="project" value="UniProtKB-SubCell"/>
</dbReference>
<comment type="caution">
    <text evidence="12">The sequence shown here is derived from an EMBL/GenBank/DDBJ whole genome shotgun (WGS) entry which is preliminary data.</text>
</comment>
<proteinExistence type="inferred from homology"/>
<dbReference type="InterPro" id="IPR017853">
    <property type="entry name" value="GH"/>
</dbReference>
<evidence type="ECO:0008006" key="14">
    <source>
        <dbReference type="Google" id="ProtNLM"/>
    </source>
</evidence>
<dbReference type="GO" id="GO:0004566">
    <property type="term" value="F:beta-glucuronidase activity"/>
    <property type="evidence" value="ECO:0007669"/>
    <property type="project" value="TreeGrafter"/>
</dbReference>
<evidence type="ECO:0000256" key="3">
    <source>
        <dbReference type="ARBA" id="ARBA00022525"/>
    </source>
</evidence>
<evidence type="ECO:0000313" key="13">
    <source>
        <dbReference type="Proteomes" id="UP001443914"/>
    </source>
</evidence>
<evidence type="ECO:0000256" key="6">
    <source>
        <dbReference type="ARBA" id="ARBA00023136"/>
    </source>
</evidence>
<evidence type="ECO:0000256" key="9">
    <source>
        <dbReference type="ARBA" id="ARBA00023765"/>
    </source>
</evidence>
<keyword evidence="6" id="KW-0472">Membrane</keyword>
<dbReference type="PANTHER" id="PTHR14363:SF21">
    <property type="entry name" value="HEPARANASE-LIKE PROTEIN 1"/>
    <property type="match status" value="1"/>
</dbReference>
<dbReference type="GO" id="GO:0009505">
    <property type="term" value="C:plant-type cell wall"/>
    <property type="evidence" value="ECO:0007669"/>
    <property type="project" value="TreeGrafter"/>
</dbReference>
<evidence type="ECO:0000256" key="7">
    <source>
        <dbReference type="ARBA" id="ARBA00023180"/>
    </source>
</evidence>
<keyword evidence="13" id="KW-1185">Reference proteome</keyword>
<name>A0AAW1GZE8_SAPOF</name>
<comment type="function">
    <text evidence="10">Endoglycosidase which is a cell surface and extracellular matrix-degrading enzyme. Cleaves heparan sulfate proteoglycans (HSPGs) into heparan sulfate side chains and core proteoglycans.</text>
</comment>
<gene>
    <name evidence="12" type="ORF">RND81_13G115300</name>
</gene>